<reference evidence="2" key="1">
    <citation type="journal article" date="2022" name="bioRxiv">
        <title>Sequencing and chromosome-scale assembly of the giantPleurodeles waltlgenome.</title>
        <authorList>
            <person name="Brown T."/>
            <person name="Elewa A."/>
            <person name="Iarovenko S."/>
            <person name="Subramanian E."/>
            <person name="Araus A.J."/>
            <person name="Petzold A."/>
            <person name="Susuki M."/>
            <person name="Suzuki K.-i.T."/>
            <person name="Hayashi T."/>
            <person name="Toyoda A."/>
            <person name="Oliveira C."/>
            <person name="Osipova E."/>
            <person name="Leigh N.D."/>
            <person name="Simon A."/>
            <person name="Yun M.H."/>
        </authorList>
    </citation>
    <scope>NUCLEOTIDE SEQUENCE</scope>
    <source>
        <strain evidence="2">20211129_DDA</strain>
        <tissue evidence="2">Liver</tissue>
    </source>
</reference>
<dbReference type="EMBL" id="JANPWB010000006">
    <property type="protein sequence ID" value="KAJ1177877.1"/>
    <property type="molecule type" value="Genomic_DNA"/>
</dbReference>
<dbReference type="AlphaFoldDB" id="A0AAV7TMR1"/>
<dbReference type="Proteomes" id="UP001066276">
    <property type="component" value="Chromosome 3_2"/>
</dbReference>
<accession>A0AAV7TMR1</accession>
<evidence type="ECO:0000313" key="3">
    <source>
        <dbReference type="Proteomes" id="UP001066276"/>
    </source>
</evidence>
<comment type="caution">
    <text evidence="2">The sequence shown here is derived from an EMBL/GenBank/DDBJ whole genome shotgun (WGS) entry which is preliminary data.</text>
</comment>
<proteinExistence type="predicted"/>
<evidence type="ECO:0000256" key="1">
    <source>
        <dbReference type="SAM" id="MobiDB-lite"/>
    </source>
</evidence>
<name>A0AAV7TMR1_PLEWA</name>
<evidence type="ECO:0000313" key="2">
    <source>
        <dbReference type="EMBL" id="KAJ1177877.1"/>
    </source>
</evidence>
<gene>
    <name evidence="2" type="ORF">NDU88_003129</name>
</gene>
<protein>
    <submittedName>
        <fullName evidence="2">Uncharacterized protein</fullName>
    </submittedName>
</protein>
<sequence>MAAATSTTQRQWRARDRRPEWKPPVIPEAQVIRGQAQAPIGGKKKDIALKCEEIERDITKPENQLTPEGTDDLRHPLRLHQGGLHALEEEKAQIYNMATQHQLYDV</sequence>
<feature type="compositionally biased region" description="Polar residues" evidence="1">
    <location>
        <begin position="1"/>
        <end position="11"/>
    </location>
</feature>
<organism evidence="2 3">
    <name type="scientific">Pleurodeles waltl</name>
    <name type="common">Iberian ribbed newt</name>
    <dbReference type="NCBI Taxonomy" id="8319"/>
    <lineage>
        <taxon>Eukaryota</taxon>
        <taxon>Metazoa</taxon>
        <taxon>Chordata</taxon>
        <taxon>Craniata</taxon>
        <taxon>Vertebrata</taxon>
        <taxon>Euteleostomi</taxon>
        <taxon>Amphibia</taxon>
        <taxon>Batrachia</taxon>
        <taxon>Caudata</taxon>
        <taxon>Salamandroidea</taxon>
        <taxon>Salamandridae</taxon>
        <taxon>Pleurodelinae</taxon>
        <taxon>Pleurodeles</taxon>
    </lineage>
</organism>
<feature type="region of interest" description="Disordered" evidence="1">
    <location>
        <begin position="1"/>
        <end position="21"/>
    </location>
</feature>
<keyword evidence="3" id="KW-1185">Reference proteome</keyword>